<gene>
    <name evidence="2" type="ORF">PSTG_05352</name>
</gene>
<accession>A0A0L0VQM6</accession>
<dbReference type="EMBL" id="AJIL01000029">
    <property type="protein sequence ID" value="KNF01574.1"/>
    <property type="molecule type" value="Genomic_DNA"/>
</dbReference>
<evidence type="ECO:0000313" key="3">
    <source>
        <dbReference type="Proteomes" id="UP000054564"/>
    </source>
</evidence>
<keyword evidence="3" id="KW-1185">Reference proteome</keyword>
<reference evidence="3" key="1">
    <citation type="submission" date="2014-03" db="EMBL/GenBank/DDBJ databases">
        <title>The Genome Sequence of Puccinia striiformis f. sp. tritici PST-78.</title>
        <authorList>
            <consortium name="The Broad Institute Genome Sequencing Platform"/>
            <person name="Cuomo C."/>
            <person name="Hulbert S."/>
            <person name="Chen X."/>
            <person name="Walker B."/>
            <person name="Young S.K."/>
            <person name="Zeng Q."/>
            <person name="Gargeya S."/>
            <person name="Fitzgerald M."/>
            <person name="Haas B."/>
            <person name="Abouelleil A."/>
            <person name="Alvarado L."/>
            <person name="Arachchi H.M."/>
            <person name="Berlin A.M."/>
            <person name="Chapman S.B."/>
            <person name="Goldberg J."/>
            <person name="Griggs A."/>
            <person name="Gujja S."/>
            <person name="Hansen M."/>
            <person name="Howarth C."/>
            <person name="Imamovic A."/>
            <person name="Larimer J."/>
            <person name="McCowan C."/>
            <person name="Montmayeur A."/>
            <person name="Murphy C."/>
            <person name="Neiman D."/>
            <person name="Pearson M."/>
            <person name="Priest M."/>
            <person name="Roberts A."/>
            <person name="Saif S."/>
            <person name="Shea T."/>
            <person name="Sisk P."/>
            <person name="Sykes S."/>
            <person name="Wortman J."/>
            <person name="Nusbaum C."/>
            <person name="Birren B."/>
        </authorList>
    </citation>
    <scope>NUCLEOTIDE SEQUENCE [LARGE SCALE GENOMIC DNA]</scope>
    <source>
        <strain evidence="3">race PST-78</strain>
    </source>
</reference>
<feature type="region of interest" description="Disordered" evidence="1">
    <location>
        <begin position="1"/>
        <end position="21"/>
    </location>
</feature>
<proteinExistence type="predicted"/>
<protein>
    <submittedName>
        <fullName evidence="2">Uncharacterized protein</fullName>
    </submittedName>
</protein>
<name>A0A0L0VQM6_9BASI</name>
<dbReference type="AlphaFoldDB" id="A0A0L0VQM6"/>
<sequence length="89" mass="9581">MSQRPYGSMSSSNPNRRPNRLTFGISAAAARAVPARDAFLNPLSEPIDVRLTISPFAPVRSTVEGEPDQVPRNVQPLASGFTIAAFEDP</sequence>
<comment type="caution">
    <text evidence="2">The sequence shown here is derived from an EMBL/GenBank/DDBJ whole genome shotgun (WGS) entry which is preliminary data.</text>
</comment>
<organism evidence="2 3">
    <name type="scientific">Puccinia striiformis f. sp. tritici PST-78</name>
    <dbReference type="NCBI Taxonomy" id="1165861"/>
    <lineage>
        <taxon>Eukaryota</taxon>
        <taxon>Fungi</taxon>
        <taxon>Dikarya</taxon>
        <taxon>Basidiomycota</taxon>
        <taxon>Pucciniomycotina</taxon>
        <taxon>Pucciniomycetes</taxon>
        <taxon>Pucciniales</taxon>
        <taxon>Pucciniaceae</taxon>
        <taxon>Puccinia</taxon>
    </lineage>
</organism>
<dbReference type="Proteomes" id="UP000054564">
    <property type="component" value="Unassembled WGS sequence"/>
</dbReference>
<dbReference type="STRING" id="1165861.A0A0L0VQM6"/>
<evidence type="ECO:0000313" key="2">
    <source>
        <dbReference type="EMBL" id="KNF01574.1"/>
    </source>
</evidence>
<evidence type="ECO:0000256" key="1">
    <source>
        <dbReference type="SAM" id="MobiDB-lite"/>
    </source>
</evidence>